<dbReference type="RefSeq" id="WP_133900813.1">
    <property type="nucleotide sequence ID" value="NZ_SOCP01000001.1"/>
</dbReference>
<gene>
    <name evidence="2" type="ORF">CLV71_101432</name>
</gene>
<evidence type="ECO:0008006" key="4">
    <source>
        <dbReference type="Google" id="ProtNLM"/>
    </source>
</evidence>
<dbReference type="SUPFAM" id="SSF50998">
    <property type="entry name" value="Quinoprotein alcohol dehydrogenase-like"/>
    <property type="match status" value="1"/>
</dbReference>
<evidence type="ECO:0000313" key="3">
    <source>
        <dbReference type="Proteomes" id="UP000294927"/>
    </source>
</evidence>
<dbReference type="Proteomes" id="UP000294927">
    <property type="component" value="Unassembled WGS sequence"/>
</dbReference>
<proteinExistence type="predicted"/>
<feature type="chain" id="PRO_5020622236" description="Secreted protein" evidence="1">
    <location>
        <begin position="29"/>
        <end position="257"/>
    </location>
</feature>
<dbReference type="EMBL" id="SOCP01000001">
    <property type="protein sequence ID" value="TDV57561.1"/>
    <property type="molecule type" value="Genomic_DNA"/>
</dbReference>
<dbReference type="AlphaFoldDB" id="A0A4V3FV34"/>
<protein>
    <recommendedName>
        <fullName evidence="4">Secreted protein</fullName>
    </recommendedName>
</protein>
<dbReference type="PROSITE" id="PS51318">
    <property type="entry name" value="TAT"/>
    <property type="match status" value="1"/>
</dbReference>
<dbReference type="OrthoDB" id="3667294at2"/>
<organism evidence="2 3">
    <name type="scientific">Actinophytocola oryzae</name>
    <dbReference type="NCBI Taxonomy" id="502181"/>
    <lineage>
        <taxon>Bacteria</taxon>
        <taxon>Bacillati</taxon>
        <taxon>Actinomycetota</taxon>
        <taxon>Actinomycetes</taxon>
        <taxon>Pseudonocardiales</taxon>
        <taxon>Pseudonocardiaceae</taxon>
    </lineage>
</organism>
<feature type="signal peptide" evidence="1">
    <location>
        <begin position="1"/>
        <end position="28"/>
    </location>
</feature>
<dbReference type="InterPro" id="IPR011047">
    <property type="entry name" value="Quinoprotein_ADH-like_sf"/>
</dbReference>
<reference evidence="2 3" key="1">
    <citation type="submission" date="2019-03" db="EMBL/GenBank/DDBJ databases">
        <title>Genomic Encyclopedia of Archaeal and Bacterial Type Strains, Phase II (KMG-II): from individual species to whole genera.</title>
        <authorList>
            <person name="Goeker M."/>
        </authorList>
    </citation>
    <scope>NUCLEOTIDE SEQUENCE [LARGE SCALE GENOMIC DNA]</scope>
    <source>
        <strain evidence="2 3">DSM 45499</strain>
    </source>
</reference>
<keyword evidence="3" id="KW-1185">Reference proteome</keyword>
<keyword evidence="1" id="KW-0732">Signal</keyword>
<comment type="caution">
    <text evidence="2">The sequence shown here is derived from an EMBL/GenBank/DDBJ whole genome shotgun (WGS) entry which is preliminary data.</text>
</comment>
<accession>A0A4V3FV34</accession>
<name>A0A4V3FV34_9PSEU</name>
<sequence>MTSTLSRRVFIGAVAAAGAAVMAGTAAAAPTLSRAAGAARLGDTVYVLGRSGARWVLVDPATGESRATQGLEKADVLDLSATGERLVAVGATGTAPTVWESSDGLRWSRAATLDGDGHLTAVEGTLAVGALLTLERAPHTRIVARRTGNTWKTVATTGLEDTNQVTATAVGHDGEWLLSTVDATGATIHRSPDGLAWTAKETHTDTAIKAFDSAKWVANSMSGTEGPTRRAARAQAVGVVGSQSYWLVDGTLVTATI</sequence>
<evidence type="ECO:0000313" key="2">
    <source>
        <dbReference type="EMBL" id="TDV57561.1"/>
    </source>
</evidence>
<evidence type="ECO:0000256" key="1">
    <source>
        <dbReference type="SAM" id="SignalP"/>
    </source>
</evidence>
<dbReference type="InterPro" id="IPR006311">
    <property type="entry name" value="TAT_signal"/>
</dbReference>